<organism evidence="1 2">
    <name type="scientific">Alterirhizorhabdus solaris</name>
    <dbReference type="NCBI Taxonomy" id="2529389"/>
    <lineage>
        <taxon>Bacteria</taxon>
        <taxon>Pseudomonadati</taxon>
        <taxon>Pseudomonadota</taxon>
        <taxon>Alphaproteobacteria</taxon>
        <taxon>Sphingomonadales</taxon>
        <taxon>Rhizorhabdaceae</taxon>
        <taxon>Alterirhizorhabdus</taxon>
    </lineage>
</organism>
<comment type="caution">
    <text evidence="1">The sequence shown here is derived from an EMBL/GenBank/DDBJ whole genome shotgun (WGS) entry which is preliminary data.</text>
</comment>
<dbReference type="Pfam" id="PF06122">
    <property type="entry name" value="TraH"/>
    <property type="match status" value="1"/>
</dbReference>
<gene>
    <name evidence="1" type="ORF">FOY91_00065</name>
</gene>
<evidence type="ECO:0000313" key="2">
    <source>
        <dbReference type="Proteomes" id="UP000318681"/>
    </source>
</evidence>
<keyword evidence="2" id="KW-1185">Reference proteome</keyword>
<sequence>MIVPVAPASAQVAKAMDDFVRDAGGAANVTGPSAFQGQSAGYYSLGNVWTRFPQKTTNLGNLQLPSARAGCGGIDLFAGSFSFINASEIVAMLKAVANNAVGFAFKLAIDTVCPECSKVMDEFAQKAQMMNALNISSCEAAQALVGSVWPKGDLADKAICEAIGNSDGIFSDYAAAKHGCGNKGERRSTIDGADPAKWDAVNSAVPRNYTWHVLKGSKFFNAAGSFDRELAEYVMTMVGTIIYVPPTDSDPGRFQPLTGDTTSTLVTALLDGTSANAVQVYACDTEDQCLSPTLKPLDVPTVKAIRPRVTALIDGMVDAIRTDSAITPEQKELLQIASVPLYKILTVQAAYARGLSTDDRSTLAEIASIDLLYAILDQLVSEVGKSKASFIAADEAKLTAWSAQINTARTTLADRQQTTQARITAIMAIIQKTQFLENVLANSMSPGMAAALDWSRGVSARGLN</sequence>
<dbReference type="RefSeq" id="WP_145147081.1">
    <property type="nucleotide sequence ID" value="NZ_VNIM01000001.1"/>
</dbReference>
<dbReference type="InterPro" id="IPR010927">
    <property type="entry name" value="T4SS_TraH"/>
</dbReference>
<evidence type="ECO:0000313" key="1">
    <source>
        <dbReference type="EMBL" id="TVV77565.1"/>
    </source>
</evidence>
<protein>
    <submittedName>
        <fullName evidence="1">Conjugal transfer protein TraH</fullName>
    </submittedName>
</protein>
<reference evidence="1 2" key="1">
    <citation type="submission" date="2019-07" db="EMBL/GenBank/DDBJ databases">
        <title>Sphingomonas solaris sp. nov., isolated from a solar panel from Boston, Massachusetts.</title>
        <authorList>
            <person name="Tanner K."/>
            <person name="Pascual J."/>
            <person name="Mancuso C."/>
            <person name="Pereto J."/>
            <person name="Khalil A."/>
            <person name="Vilanova C."/>
        </authorList>
    </citation>
    <scope>NUCLEOTIDE SEQUENCE [LARGE SCALE GENOMIC DNA]</scope>
    <source>
        <strain evidence="1 2">R4DWN</strain>
    </source>
</reference>
<proteinExistence type="predicted"/>
<dbReference type="OrthoDB" id="9797479at2"/>
<name>A0A558RDK8_9SPHN</name>
<dbReference type="AlphaFoldDB" id="A0A558RDK8"/>
<dbReference type="Proteomes" id="UP000318681">
    <property type="component" value="Unassembled WGS sequence"/>
</dbReference>
<accession>A0A558RDK8</accession>
<dbReference type="EMBL" id="VNIM01000001">
    <property type="protein sequence ID" value="TVV77565.1"/>
    <property type="molecule type" value="Genomic_DNA"/>
</dbReference>